<evidence type="ECO:0000313" key="6">
    <source>
        <dbReference type="Proteomes" id="UP000288805"/>
    </source>
</evidence>
<dbReference type="GO" id="GO:0003677">
    <property type="term" value="F:DNA binding"/>
    <property type="evidence" value="ECO:0007669"/>
    <property type="project" value="InterPro"/>
</dbReference>
<feature type="compositionally biased region" description="Low complexity" evidence="1">
    <location>
        <begin position="69"/>
        <end position="81"/>
    </location>
</feature>
<feature type="compositionally biased region" description="Gly residues" evidence="1">
    <location>
        <begin position="10"/>
        <end position="22"/>
    </location>
</feature>
<accession>A0A438CQF2</accession>
<evidence type="ECO:0000259" key="4">
    <source>
        <dbReference type="Pfam" id="PF13966"/>
    </source>
</evidence>
<dbReference type="InterPro" id="IPR000477">
    <property type="entry name" value="RT_dom"/>
</dbReference>
<evidence type="ECO:0000256" key="1">
    <source>
        <dbReference type="SAM" id="MobiDB-lite"/>
    </source>
</evidence>
<dbReference type="Proteomes" id="UP000288805">
    <property type="component" value="Unassembled WGS sequence"/>
</dbReference>
<dbReference type="GO" id="GO:0006281">
    <property type="term" value="P:DNA repair"/>
    <property type="evidence" value="ECO:0007669"/>
    <property type="project" value="InterPro"/>
</dbReference>
<gene>
    <name evidence="5" type="primary">SECY_1</name>
    <name evidence="5" type="ORF">CK203_111830</name>
</gene>
<evidence type="ECO:0000259" key="3">
    <source>
        <dbReference type="Pfam" id="PF03372"/>
    </source>
</evidence>
<feature type="domain" description="Reverse transcriptase" evidence="2">
    <location>
        <begin position="704"/>
        <end position="832"/>
    </location>
</feature>
<dbReference type="InterPro" id="IPR026960">
    <property type="entry name" value="RVT-Znf"/>
</dbReference>
<feature type="domain" description="Reverse transcriptase zinc-binding" evidence="4">
    <location>
        <begin position="884"/>
        <end position="953"/>
    </location>
</feature>
<feature type="domain" description="Endonuclease/exonuclease/phosphatase" evidence="3">
    <location>
        <begin position="280"/>
        <end position="500"/>
    </location>
</feature>
<dbReference type="Pfam" id="PF00078">
    <property type="entry name" value="RVT_1"/>
    <property type="match status" value="1"/>
</dbReference>
<name>A0A438CQF2_VITVI</name>
<protein>
    <submittedName>
        <fullName evidence="5">Preprotein translocase subunit SECY, chloroplastic</fullName>
    </submittedName>
</protein>
<dbReference type="InterPro" id="IPR005135">
    <property type="entry name" value="Endo/exonuclease/phosphatase"/>
</dbReference>
<dbReference type="PANTHER" id="PTHR33710">
    <property type="entry name" value="BNAC02G09200D PROTEIN"/>
    <property type="match status" value="1"/>
</dbReference>
<dbReference type="PROSITE" id="PS00726">
    <property type="entry name" value="AP_NUCLEASE_F1_1"/>
    <property type="match status" value="1"/>
</dbReference>
<dbReference type="PANTHER" id="PTHR33710:SF71">
    <property type="entry name" value="ENDONUCLEASE_EXONUCLEASE_PHOSPHATASE DOMAIN-CONTAINING PROTEIN"/>
    <property type="match status" value="1"/>
</dbReference>
<dbReference type="InterPro" id="IPR036691">
    <property type="entry name" value="Endo/exonu/phosph_ase_sf"/>
</dbReference>
<organism evidence="5 6">
    <name type="scientific">Vitis vinifera</name>
    <name type="common">Grape</name>
    <dbReference type="NCBI Taxonomy" id="29760"/>
    <lineage>
        <taxon>Eukaryota</taxon>
        <taxon>Viridiplantae</taxon>
        <taxon>Streptophyta</taxon>
        <taxon>Embryophyta</taxon>
        <taxon>Tracheophyta</taxon>
        <taxon>Spermatophyta</taxon>
        <taxon>Magnoliopsida</taxon>
        <taxon>eudicotyledons</taxon>
        <taxon>Gunneridae</taxon>
        <taxon>Pentapetalae</taxon>
        <taxon>rosids</taxon>
        <taxon>Vitales</taxon>
        <taxon>Vitaceae</taxon>
        <taxon>Viteae</taxon>
        <taxon>Vitis</taxon>
    </lineage>
</organism>
<dbReference type="SUPFAM" id="SSF56219">
    <property type="entry name" value="DNase I-like"/>
    <property type="match status" value="1"/>
</dbReference>
<dbReference type="InterPro" id="IPR043502">
    <property type="entry name" value="DNA/RNA_pol_sf"/>
</dbReference>
<evidence type="ECO:0000313" key="5">
    <source>
        <dbReference type="EMBL" id="RVW25440.1"/>
    </source>
</evidence>
<dbReference type="Gene3D" id="3.60.10.10">
    <property type="entry name" value="Endonuclease/exonuclease/phosphatase"/>
    <property type="match status" value="1"/>
</dbReference>
<reference evidence="5 6" key="1">
    <citation type="journal article" date="2018" name="PLoS Genet.">
        <title>Population sequencing reveals clonal diversity and ancestral inbreeding in the grapevine cultivar Chardonnay.</title>
        <authorList>
            <person name="Roach M.J."/>
            <person name="Johnson D.L."/>
            <person name="Bohlmann J."/>
            <person name="van Vuuren H.J."/>
            <person name="Jones S.J."/>
            <person name="Pretorius I.S."/>
            <person name="Schmidt S.A."/>
            <person name="Borneman A.R."/>
        </authorList>
    </citation>
    <scope>NUCLEOTIDE SEQUENCE [LARGE SCALE GENOMIC DNA]</scope>
    <source>
        <strain evidence="6">cv. Chardonnay</strain>
        <tissue evidence="5">Leaf</tissue>
    </source>
</reference>
<dbReference type="AlphaFoldDB" id="A0A438CQF2"/>
<sequence length="1101" mass="124478">MASTAEKEGGGCLLGPVVGRGIGPTKPDDSFKARSAKAQFGVKSFGPPTGPIHETKAGPSISARRKARSWPPSLKVSPSSPKHNLVGGGFAEANLAIFRGRPVSNKGVLPPGPETFQVFTSEIEGGDGFSHCGLANKVCPPFSASSEQGHPLARAFAPKSLPISSVSAIRPFWCQPFLRFRWSQSFLLRVFRFRFLLVVSLVVMESLSNPEELCVSGKASSPEPEPPTLPMEGFQIEGLTPKKMVKVQSVLESLRIRIVRDNGKGAEVESKSTLSTNKILSWNTRGLGSKNKMRIVRRFLSSQSPDVVMLQETKREIWDRRFVSSVWKGRSMEWAALPACGASGGIVIMWDSNKFKFTEKVLGSFSVTVKLNSGEEGSFWLTSVYGPNKPLWRKDFWLELQDLYGLTFPIWCVGGNFNVIRRISEKLGDSRSTFNMRCFDEFIRESGLLDPTLRNAAFTWSNMQVDSIFKRLDRFLFSSEWDSFFSQSLQEALPRWTSDHNPICLETNPLKWGPTPFRFENMWLLHLEFKEKFSDWWQECTVEGWEGHKFMRKLKFVKSKLKDWNKVAFGDLREEKTHSFGLRMANGRRNRKFIESLIFERGVTLSNIEEIVNLFGKLYSKPEGASWRVEGVDWVPIQGESAVCLDKPFFEEEVRMAVFHLNKEKTPGLNGFTIAVYQEYWDVIKEDLMRVFLEFHTNGIINQRRLRKVFHEVFGSQGAFVEGRHILDAMLIANEVVDEKRRSGEEGVVFKIDFKKAYDHVDWGFLDHVLERKGFSPKWRSWIRGCLSSSSFAILVNGNAKGWVKASRGLRQGDPLSPILFTLVADVLSLPLGGYPKTIGFWDLVVERISRRFKRVVFVIIRPVFSEIFFLGLVKVSNLILFLPAKFLWSSKAPSKVKALAWLVAHGKVNTNDKLQLRRPYKSLCPQWCILCKGNGESIDHLFLHCPITIGLWHKLFNLVGLAWVPPRSIEDMLVIAFKGLGNSLRGKTLWQISYLTLLWMVWQERNKRIFEDKGRTEEMLWDLILFFSSLWASCSAAFRGVPLSVLQLNWIAESASKVNSSGVMPIIFSTSSLALPGTVSRFTGLAALKKAALALNPGGK</sequence>
<dbReference type="GO" id="GO:0004519">
    <property type="term" value="F:endonuclease activity"/>
    <property type="evidence" value="ECO:0007669"/>
    <property type="project" value="InterPro"/>
</dbReference>
<dbReference type="SUPFAM" id="SSF56672">
    <property type="entry name" value="DNA/RNA polymerases"/>
    <property type="match status" value="1"/>
</dbReference>
<proteinExistence type="predicted"/>
<evidence type="ECO:0000259" key="2">
    <source>
        <dbReference type="Pfam" id="PF00078"/>
    </source>
</evidence>
<dbReference type="EMBL" id="QGNW01002089">
    <property type="protein sequence ID" value="RVW25440.1"/>
    <property type="molecule type" value="Genomic_DNA"/>
</dbReference>
<dbReference type="InterPro" id="IPR020847">
    <property type="entry name" value="AP_endonuclease_F1_BS"/>
</dbReference>
<feature type="region of interest" description="Disordered" evidence="1">
    <location>
        <begin position="1"/>
        <end position="82"/>
    </location>
</feature>
<dbReference type="Pfam" id="PF03372">
    <property type="entry name" value="Exo_endo_phos"/>
    <property type="match status" value="1"/>
</dbReference>
<dbReference type="Pfam" id="PF13966">
    <property type="entry name" value="zf-RVT"/>
    <property type="match status" value="1"/>
</dbReference>
<comment type="caution">
    <text evidence="5">The sequence shown here is derived from an EMBL/GenBank/DDBJ whole genome shotgun (WGS) entry which is preliminary data.</text>
</comment>